<organism evidence="1 2">
    <name type="scientific">Ixodes persulcatus</name>
    <name type="common">Taiga tick</name>
    <dbReference type="NCBI Taxonomy" id="34615"/>
    <lineage>
        <taxon>Eukaryota</taxon>
        <taxon>Metazoa</taxon>
        <taxon>Ecdysozoa</taxon>
        <taxon>Arthropoda</taxon>
        <taxon>Chelicerata</taxon>
        <taxon>Arachnida</taxon>
        <taxon>Acari</taxon>
        <taxon>Parasitiformes</taxon>
        <taxon>Ixodida</taxon>
        <taxon>Ixodoidea</taxon>
        <taxon>Ixodidae</taxon>
        <taxon>Ixodinae</taxon>
        <taxon>Ixodes</taxon>
    </lineage>
</organism>
<sequence>MSLSTVVDSGRKMSGGGDCDVYGDNREKSKSEQLAFLLTFLHGRGRLYELFGQIEKEFESLYAENLAPRSNSESVVRKLSLQNPGILRTDEALSVRDR</sequence>
<evidence type="ECO:0000313" key="2">
    <source>
        <dbReference type="Proteomes" id="UP000805193"/>
    </source>
</evidence>
<dbReference type="EMBL" id="JABSTQ010009926">
    <property type="protein sequence ID" value="KAG0424864.1"/>
    <property type="molecule type" value="Genomic_DNA"/>
</dbReference>
<evidence type="ECO:0000313" key="1">
    <source>
        <dbReference type="EMBL" id="KAG0424864.1"/>
    </source>
</evidence>
<gene>
    <name evidence="1" type="ORF">HPB47_027931</name>
</gene>
<protein>
    <submittedName>
        <fullName evidence="1">Uncharacterized protein</fullName>
    </submittedName>
</protein>
<comment type="caution">
    <text evidence="1">The sequence shown here is derived from an EMBL/GenBank/DDBJ whole genome shotgun (WGS) entry which is preliminary data.</text>
</comment>
<accession>A0AC60PV71</accession>
<keyword evidence="2" id="KW-1185">Reference proteome</keyword>
<reference evidence="1 2" key="1">
    <citation type="journal article" date="2020" name="Cell">
        <title>Large-Scale Comparative Analyses of Tick Genomes Elucidate Their Genetic Diversity and Vector Capacities.</title>
        <authorList>
            <consortium name="Tick Genome and Microbiome Consortium (TIGMIC)"/>
            <person name="Jia N."/>
            <person name="Wang J."/>
            <person name="Shi W."/>
            <person name="Du L."/>
            <person name="Sun Y."/>
            <person name="Zhan W."/>
            <person name="Jiang J.F."/>
            <person name="Wang Q."/>
            <person name="Zhang B."/>
            <person name="Ji P."/>
            <person name="Bell-Sakyi L."/>
            <person name="Cui X.M."/>
            <person name="Yuan T.T."/>
            <person name="Jiang B.G."/>
            <person name="Yang W.F."/>
            <person name="Lam T.T."/>
            <person name="Chang Q.C."/>
            <person name="Ding S.J."/>
            <person name="Wang X.J."/>
            <person name="Zhu J.G."/>
            <person name="Ruan X.D."/>
            <person name="Zhao L."/>
            <person name="Wei J.T."/>
            <person name="Ye R.Z."/>
            <person name="Que T.C."/>
            <person name="Du C.H."/>
            <person name="Zhou Y.H."/>
            <person name="Cheng J.X."/>
            <person name="Dai P.F."/>
            <person name="Guo W.B."/>
            <person name="Han X.H."/>
            <person name="Huang E.J."/>
            <person name="Li L.F."/>
            <person name="Wei W."/>
            <person name="Gao Y.C."/>
            <person name="Liu J.Z."/>
            <person name="Shao H.Z."/>
            <person name="Wang X."/>
            <person name="Wang C.C."/>
            <person name="Yang T.C."/>
            <person name="Huo Q.B."/>
            <person name="Li W."/>
            <person name="Chen H.Y."/>
            <person name="Chen S.E."/>
            <person name="Zhou L.G."/>
            <person name="Ni X.B."/>
            <person name="Tian J.H."/>
            <person name="Sheng Y."/>
            <person name="Liu T."/>
            <person name="Pan Y.S."/>
            <person name="Xia L.Y."/>
            <person name="Li J."/>
            <person name="Zhao F."/>
            <person name="Cao W.C."/>
        </authorList>
    </citation>
    <scope>NUCLEOTIDE SEQUENCE [LARGE SCALE GENOMIC DNA]</scope>
    <source>
        <strain evidence="1">Iper-2018</strain>
    </source>
</reference>
<proteinExistence type="predicted"/>
<dbReference type="Proteomes" id="UP000805193">
    <property type="component" value="Unassembled WGS sequence"/>
</dbReference>
<name>A0AC60PV71_IXOPE</name>